<dbReference type="PANTHER" id="PTHR10048:SF7">
    <property type="entry name" value="PHOSPHATIDYLINOSITOL 3-KINASE CATALYTIC SUBUNIT TYPE 3"/>
    <property type="match status" value="1"/>
</dbReference>
<dbReference type="InterPro" id="IPR017455">
    <property type="entry name" value="Znf_FYVE-rel"/>
</dbReference>
<name>G0U945_TRYVY</name>
<dbReference type="InterPro" id="IPR015433">
    <property type="entry name" value="PI3/4_kinase"/>
</dbReference>
<evidence type="ECO:0000256" key="2">
    <source>
        <dbReference type="ARBA" id="ARBA00022723"/>
    </source>
</evidence>
<dbReference type="PROSITE" id="PS50290">
    <property type="entry name" value="PI3_4_KINASE_3"/>
    <property type="match status" value="1"/>
</dbReference>
<dbReference type="CDD" id="cd00065">
    <property type="entry name" value="FYVE_like_SF"/>
    <property type="match status" value="1"/>
</dbReference>
<evidence type="ECO:0000256" key="6">
    <source>
        <dbReference type="PROSITE-ProRule" id="PRU00091"/>
    </source>
</evidence>
<dbReference type="SUPFAM" id="SSF56112">
    <property type="entry name" value="Protein kinase-like (PK-like)"/>
    <property type="match status" value="1"/>
</dbReference>
<dbReference type="GO" id="GO:0016303">
    <property type="term" value="F:1-phosphatidylinositol-3-kinase activity"/>
    <property type="evidence" value="ECO:0007669"/>
    <property type="project" value="TreeGrafter"/>
</dbReference>
<feature type="domain" description="PI3K/PI4K catalytic" evidence="8">
    <location>
        <begin position="707"/>
        <end position="1021"/>
    </location>
</feature>
<dbReference type="PROSITE" id="PS50178">
    <property type="entry name" value="ZF_FYVE"/>
    <property type="match status" value="1"/>
</dbReference>
<keyword evidence="3 6" id="KW-0863">Zinc-finger</keyword>
<keyword evidence="5" id="KW-0862">Zinc</keyword>
<evidence type="ECO:0000256" key="5">
    <source>
        <dbReference type="ARBA" id="ARBA00022833"/>
    </source>
</evidence>
<dbReference type="Gene3D" id="3.30.40.10">
    <property type="entry name" value="Zinc/RING finger domain, C3HC4 (zinc finger)"/>
    <property type="match status" value="1"/>
</dbReference>
<dbReference type="InterPro" id="IPR000403">
    <property type="entry name" value="PI3/4_kinase_cat_dom"/>
</dbReference>
<dbReference type="SUPFAM" id="SSF57903">
    <property type="entry name" value="FYVE/PHD zinc finger"/>
    <property type="match status" value="1"/>
</dbReference>
<dbReference type="EMBL" id="HE573027">
    <property type="protein sequence ID" value="CCC54129.1"/>
    <property type="molecule type" value="Genomic_DNA"/>
</dbReference>
<feature type="domain" description="FYVE-type" evidence="7">
    <location>
        <begin position="270"/>
        <end position="345"/>
    </location>
</feature>
<dbReference type="GO" id="GO:0034272">
    <property type="term" value="C:phosphatidylinositol 3-kinase complex, class III, type II"/>
    <property type="evidence" value="ECO:0007669"/>
    <property type="project" value="TreeGrafter"/>
</dbReference>
<dbReference type="GO" id="GO:0034271">
    <property type="term" value="C:phosphatidylinositol 3-kinase complex, class III, type I"/>
    <property type="evidence" value="ECO:0007669"/>
    <property type="project" value="TreeGrafter"/>
</dbReference>
<keyword evidence="2" id="KW-0479">Metal-binding</keyword>
<evidence type="ECO:0000256" key="4">
    <source>
        <dbReference type="ARBA" id="ARBA00022777"/>
    </source>
</evidence>
<keyword evidence="4 9" id="KW-0418">Kinase</keyword>
<dbReference type="GO" id="GO:0005768">
    <property type="term" value="C:endosome"/>
    <property type="evidence" value="ECO:0007669"/>
    <property type="project" value="TreeGrafter"/>
</dbReference>
<dbReference type="GO" id="GO:0048015">
    <property type="term" value="P:phosphatidylinositol-mediated signaling"/>
    <property type="evidence" value="ECO:0007669"/>
    <property type="project" value="TreeGrafter"/>
</dbReference>
<protein>
    <submittedName>
        <fullName evidence="9">Putative phosphatidylinositol kinase</fullName>
    </submittedName>
</protein>
<dbReference type="Pfam" id="PF00454">
    <property type="entry name" value="PI3_PI4_kinase"/>
    <property type="match status" value="1"/>
</dbReference>
<dbReference type="GO" id="GO:0006897">
    <property type="term" value="P:endocytosis"/>
    <property type="evidence" value="ECO:0007669"/>
    <property type="project" value="TreeGrafter"/>
</dbReference>
<dbReference type="GO" id="GO:0000045">
    <property type="term" value="P:autophagosome assembly"/>
    <property type="evidence" value="ECO:0007669"/>
    <property type="project" value="TreeGrafter"/>
</dbReference>
<dbReference type="SMART" id="SM00146">
    <property type="entry name" value="PI3Kc"/>
    <property type="match status" value="1"/>
</dbReference>
<dbReference type="InterPro" id="IPR011011">
    <property type="entry name" value="Znf_FYVE_PHD"/>
</dbReference>
<evidence type="ECO:0000256" key="3">
    <source>
        <dbReference type="ARBA" id="ARBA00022771"/>
    </source>
</evidence>
<organism evidence="9">
    <name type="scientific">Trypanosoma vivax (strain Y486)</name>
    <dbReference type="NCBI Taxonomy" id="1055687"/>
    <lineage>
        <taxon>Eukaryota</taxon>
        <taxon>Discoba</taxon>
        <taxon>Euglenozoa</taxon>
        <taxon>Kinetoplastea</taxon>
        <taxon>Metakinetoplastina</taxon>
        <taxon>Trypanosomatida</taxon>
        <taxon>Trypanosomatidae</taxon>
        <taxon>Trypanosoma</taxon>
        <taxon>Duttonella</taxon>
    </lineage>
</organism>
<dbReference type="AlphaFoldDB" id="G0U945"/>
<proteinExistence type="predicted"/>
<dbReference type="PANTHER" id="PTHR10048">
    <property type="entry name" value="PHOSPHATIDYLINOSITOL KINASE"/>
    <property type="match status" value="1"/>
</dbReference>
<dbReference type="GO" id="GO:0005777">
    <property type="term" value="C:peroxisome"/>
    <property type="evidence" value="ECO:0007669"/>
    <property type="project" value="TreeGrafter"/>
</dbReference>
<dbReference type="SMART" id="SM00064">
    <property type="entry name" value="FYVE"/>
    <property type="match status" value="1"/>
</dbReference>
<dbReference type="InterPro" id="IPR013083">
    <property type="entry name" value="Znf_RING/FYVE/PHD"/>
</dbReference>
<dbReference type="InterPro" id="IPR011009">
    <property type="entry name" value="Kinase-like_dom_sf"/>
</dbReference>
<dbReference type="InterPro" id="IPR036940">
    <property type="entry name" value="PI3/4_kinase_cat_sf"/>
</dbReference>
<reference evidence="9" key="1">
    <citation type="journal article" date="2012" name="Proc. Natl. Acad. Sci. U.S.A.">
        <title>Antigenic diversity is generated by distinct evolutionary mechanisms in African trypanosome species.</title>
        <authorList>
            <person name="Jackson A.P."/>
            <person name="Berry A."/>
            <person name="Aslett M."/>
            <person name="Allison H.C."/>
            <person name="Burton P."/>
            <person name="Vavrova-Anderson J."/>
            <person name="Brown R."/>
            <person name="Browne H."/>
            <person name="Corton N."/>
            <person name="Hauser H."/>
            <person name="Gamble J."/>
            <person name="Gilderthorp R."/>
            <person name="Marcello L."/>
            <person name="McQuillan J."/>
            <person name="Otto T.D."/>
            <person name="Quail M.A."/>
            <person name="Sanders M.J."/>
            <person name="van Tonder A."/>
            <person name="Ginger M.L."/>
            <person name="Field M.C."/>
            <person name="Barry J.D."/>
            <person name="Hertz-Fowler C."/>
            <person name="Berriman M."/>
        </authorList>
    </citation>
    <scope>NUCLEOTIDE SEQUENCE</scope>
    <source>
        <strain evidence="9">Y486</strain>
    </source>
</reference>
<dbReference type="GO" id="GO:0000407">
    <property type="term" value="C:phagophore assembly site"/>
    <property type="evidence" value="ECO:0007669"/>
    <property type="project" value="TreeGrafter"/>
</dbReference>
<evidence type="ECO:0000313" key="9">
    <source>
        <dbReference type="EMBL" id="CCC54129.1"/>
    </source>
</evidence>
<dbReference type="GO" id="GO:0008270">
    <property type="term" value="F:zinc ion binding"/>
    <property type="evidence" value="ECO:0007669"/>
    <property type="project" value="UniProtKB-KW"/>
</dbReference>
<accession>G0U945</accession>
<keyword evidence="1" id="KW-0808">Transferase</keyword>
<evidence type="ECO:0000256" key="1">
    <source>
        <dbReference type="ARBA" id="ARBA00022679"/>
    </source>
</evidence>
<dbReference type="Pfam" id="PF01363">
    <property type="entry name" value="FYVE"/>
    <property type="match status" value="1"/>
</dbReference>
<gene>
    <name evidence="9" type="ORF">TVY486_1116130</name>
</gene>
<evidence type="ECO:0000259" key="7">
    <source>
        <dbReference type="PROSITE" id="PS50178"/>
    </source>
</evidence>
<sequence length="1078" mass="121627">MLAGFSSRPSSSAPMHRPRVVACSSVELAHGSCSESPNDHGRTSRAQGTEDVLSDFDMLGIEVVLGDRTSHKLNFVESAYLRRLLLTVEQPVELGFGSAALRHLTGNRALFMEVLELAARLEVEEVFEMLCVEFGCIYQKEVGSDFASRLLSSWSQRGAELREVDAYREKVARAFATDTRHLSPSLSHTSLFSSQVDRHGDVGSHRGKLQDWRESLKKDRYFFPEEHGLGDLTQSACPRLAAVNERLCVNEEFAAENQRCSFQNVEWEAEDASQECPVCHKPFISWSSVSFNSVRASHCRCCGRRICKRCTSWRLEKSFARLSKPGAPQEGNMRPVCWKCFDRATKVNRHAFLCDTFVRAGLSLADMVLLRSVSAQWKGAAELCLSDYRSSLYQGTLNSKVPEQTSRILANSVALLVGHPEPIILLLKSMDWTDSKLVDAVHDTIKETVELAVRHSKSKHLREFFWKPSLSHWHLLCTRSCGVVPPPLFAIKVLECLHYASSGHPVAEGIRGMVTQQLLLEPIYSWDACICECVLLLALDVFDMETCQPHATTVLLALAQRDRGLALMICQEAQARLKYDELSYSDLRHHVIKVDSKERPESHQQFLNTLSFLELLTSMDSVCSKGFDIAYIRQTLVTRLSEVGLKESTSLTSMSTDFAVVGSVDSFNSQKTEIIDGDAEEGGVCSACKVKPMLFPFATDVVITQIHVDGIVAMKSKQQPLRFPLLDVNGATHCVLLKRENLEKDKVMCVVSRFLQWVLHRELHNVVLPTYRVMLLSRTCGLIEIVENSQTVQHVVQRHRELRLLQYLVMLEEGQQCRCAQGRQNCYAHMDDPESRLVDGSSVGPLSARSLYGAAGDIQKNFLCSAKFFILLNYIFAIGDRHRDNVMVHPSGAIFHIDFGMLLTTRTLAERVTSTCVRFDFDFEECVKHFMGRDASGKQQAPSAPSRAEGLLPQYSGADEICVRFIAETADWFLVVRPYVIVLNQLISHIVRRHALDGVSSIGELNALMDRVFMRGVAERTCKETFFRQVMESRGQMWLKDFTHETQRWTQNAFTNSYQWFRELVGLDRACRHDFGSE</sequence>
<dbReference type="Gene3D" id="3.30.1010.10">
    <property type="entry name" value="Phosphatidylinositol 3-kinase Catalytic Subunit, Chain A, domain 4"/>
    <property type="match status" value="1"/>
</dbReference>
<evidence type="ECO:0000259" key="8">
    <source>
        <dbReference type="PROSITE" id="PS50290"/>
    </source>
</evidence>
<dbReference type="Gene3D" id="1.10.1070.11">
    <property type="entry name" value="Phosphatidylinositol 3-/4-kinase, catalytic domain"/>
    <property type="match status" value="1"/>
</dbReference>
<dbReference type="InterPro" id="IPR000306">
    <property type="entry name" value="Znf_FYVE"/>
</dbReference>
<dbReference type="VEuPathDB" id="TriTrypDB:TvY486_1116130"/>